<dbReference type="GO" id="GO:0001216">
    <property type="term" value="F:DNA-binding transcription activator activity"/>
    <property type="evidence" value="ECO:0000318"/>
    <property type="project" value="GO_Central"/>
</dbReference>
<dbReference type="EnsemblPlants" id="HORVU.MOREX.r3.3HG0267190.1">
    <property type="protein sequence ID" value="HORVU.MOREX.r3.3HG0267190.1.CDS1"/>
    <property type="gene ID" value="HORVU.MOREX.r3.3HG0267190"/>
</dbReference>
<sequence length="299" mass="32118">MRRSTGPRVRARAHTCRLLSFLLPPPSTWPFPKPISCAGAGPAPGMSATPRHPPETAESSSGLSSSSSYPPVAAAVVPAQHPACSACKHQRRKCAPGCPLAPYFPADKPGSFRNSHRLFGIKNILRILTTAGPENRDDCMKSILYEADARASDPVHGSCGICRSHERELASATAELALVKKRLQLHGHAVQNRSAPDAPGFISPDQPWMTQPPLMYPIQEGQQQAIYGTSVPAAAVKIDEDATIGVKLDEDDVMSMQHDDHAQGRTVVGAHYGRIEPPPSSSCRSSDTSPRGLLNRRAF</sequence>
<organism evidence="4 5">
    <name type="scientific">Hordeum vulgare subsp. vulgare</name>
    <name type="common">Domesticated barley</name>
    <dbReference type="NCBI Taxonomy" id="112509"/>
    <lineage>
        <taxon>Eukaryota</taxon>
        <taxon>Viridiplantae</taxon>
        <taxon>Streptophyta</taxon>
        <taxon>Embryophyta</taxon>
        <taxon>Tracheophyta</taxon>
        <taxon>Spermatophyta</taxon>
        <taxon>Magnoliopsida</taxon>
        <taxon>Liliopsida</taxon>
        <taxon>Poales</taxon>
        <taxon>Poaceae</taxon>
        <taxon>BOP clade</taxon>
        <taxon>Pooideae</taxon>
        <taxon>Triticodae</taxon>
        <taxon>Triticeae</taxon>
        <taxon>Hordeinae</taxon>
        <taxon>Hordeum</taxon>
    </lineage>
</organism>
<reference evidence="5" key="1">
    <citation type="journal article" date="2012" name="Nature">
        <title>A physical, genetic and functional sequence assembly of the barley genome.</title>
        <authorList>
            <consortium name="The International Barley Genome Sequencing Consortium"/>
            <person name="Mayer K.F."/>
            <person name="Waugh R."/>
            <person name="Brown J.W."/>
            <person name="Schulman A."/>
            <person name="Langridge P."/>
            <person name="Platzer M."/>
            <person name="Fincher G.B."/>
            <person name="Muehlbauer G.J."/>
            <person name="Sato K."/>
            <person name="Close T.J."/>
            <person name="Wise R.P."/>
            <person name="Stein N."/>
        </authorList>
    </citation>
    <scope>NUCLEOTIDE SEQUENCE [LARGE SCALE GENOMIC DNA]</scope>
    <source>
        <strain evidence="5">cv. Morex</strain>
    </source>
</reference>
<dbReference type="Pfam" id="PF03195">
    <property type="entry name" value="LOB"/>
    <property type="match status" value="1"/>
</dbReference>
<dbReference type="PROSITE" id="PS50891">
    <property type="entry name" value="LOB"/>
    <property type="match status" value="1"/>
</dbReference>
<dbReference type="Proteomes" id="UP000011116">
    <property type="component" value="Chromosome 3H"/>
</dbReference>
<dbReference type="Gramene" id="HORVU.MOREX.r3.3HG0267190.1">
    <property type="protein sequence ID" value="HORVU.MOREX.r3.3HG0267190.1.CDS1"/>
    <property type="gene ID" value="HORVU.MOREX.r3.3HG0267190"/>
</dbReference>
<dbReference type="GO" id="GO:0005634">
    <property type="term" value="C:nucleus"/>
    <property type="evidence" value="ECO:0000318"/>
    <property type="project" value="GO_Central"/>
</dbReference>
<keyword evidence="5" id="KW-1185">Reference proteome</keyword>
<accession>A0A8I7B5C5</accession>
<feature type="region of interest" description="Disordered" evidence="2">
    <location>
        <begin position="40"/>
        <end position="67"/>
    </location>
</feature>
<feature type="domain" description="LOB" evidence="3">
    <location>
        <begin position="82"/>
        <end position="183"/>
    </location>
</feature>
<comment type="similarity">
    <text evidence="1">Belongs to the LOB domain-containing protein family.</text>
</comment>
<evidence type="ECO:0000313" key="5">
    <source>
        <dbReference type="Proteomes" id="UP000011116"/>
    </source>
</evidence>
<feature type="compositionally biased region" description="Low complexity" evidence="2">
    <location>
        <begin position="57"/>
        <end position="67"/>
    </location>
</feature>
<evidence type="ECO:0000259" key="3">
    <source>
        <dbReference type="PROSITE" id="PS50891"/>
    </source>
</evidence>
<evidence type="ECO:0000256" key="1">
    <source>
        <dbReference type="ARBA" id="ARBA00005474"/>
    </source>
</evidence>
<reference evidence="4" key="2">
    <citation type="submission" date="2020-10" db="EMBL/GenBank/DDBJ databases">
        <authorList>
            <person name="Scholz U."/>
            <person name="Mascher M."/>
            <person name="Fiebig A."/>
        </authorList>
    </citation>
    <scope>NUCLEOTIDE SEQUENCE [LARGE SCALE GENOMIC DNA]</scope>
    <source>
        <strain evidence="4">cv. Morex</strain>
    </source>
</reference>
<reference evidence="4" key="3">
    <citation type="submission" date="2022-01" db="UniProtKB">
        <authorList>
            <consortium name="EnsemblPlants"/>
        </authorList>
    </citation>
    <scope>IDENTIFICATION</scope>
    <source>
        <strain evidence="4">subsp. vulgare</strain>
    </source>
</reference>
<dbReference type="PANTHER" id="PTHR31301">
    <property type="entry name" value="LOB DOMAIN-CONTAINING PROTEIN 4-RELATED"/>
    <property type="match status" value="1"/>
</dbReference>
<dbReference type="Gramene" id="HORVU.MOREX.r2.3HG0221440.1">
    <property type="protein sequence ID" value="HORVU.MOREX.r2.3HG0221440.1.CDS.1"/>
    <property type="gene ID" value="HORVU.MOREX.r2.3HG0221440"/>
</dbReference>
<dbReference type="AlphaFoldDB" id="A0A8I7B5C5"/>
<proteinExistence type="inferred from homology"/>
<evidence type="ECO:0000313" key="4">
    <source>
        <dbReference type="EnsemblPlants" id="HORVU.MOREX.r3.3HG0267190.1.CDS1"/>
    </source>
</evidence>
<dbReference type="GO" id="GO:0006355">
    <property type="term" value="P:regulation of DNA-templated transcription"/>
    <property type="evidence" value="ECO:0000318"/>
    <property type="project" value="GO_Central"/>
</dbReference>
<protein>
    <recommendedName>
        <fullName evidence="3">LOB domain-containing protein</fullName>
    </recommendedName>
</protein>
<dbReference type="InterPro" id="IPR004883">
    <property type="entry name" value="LOB"/>
</dbReference>
<name>A0A8I7B5C5_HORVV</name>
<feature type="region of interest" description="Disordered" evidence="2">
    <location>
        <begin position="271"/>
        <end position="299"/>
    </location>
</feature>
<evidence type="ECO:0000256" key="2">
    <source>
        <dbReference type="SAM" id="MobiDB-lite"/>
    </source>
</evidence>
<dbReference type="SMR" id="A0A8I7B5C5"/>
<dbReference type="PANTHER" id="PTHR31301:SF21">
    <property type="entry name" value="LOB DOMAIN-CONTAINING PROTEIN 27-RELATED"/>
    <property type="match status" value="1"/>
</dbReference>
<feature type="compositionally biased region" description="Low complexity" evidence="2">
    <location>
        <begin position="281"/>
        <end position="290"/>
    </location>
</feature>